<dbReference type="AlphaFoldDB" id="A0A7C9NGQ6"/>
<dbReference type="Pfam" id="PF04978">
    <property type="entry name" value="MST"/>
    <property type="match status" value="1"/>
</dbReference>
<reference evidence="1 2" key="1">
    <citation type="submission" date="2020-01" db="EMBL/GenBank/DDBJ databases">
        <title>Herbidospora sp. NEAU-GS84 nov., a novel actinomycete isolated from soil.</title>
        <authorList>
            <person name="Han L."/>
        </authorList>
    </citation>
    <scope>NUCLEOTIDE SEQUENCE [LARGE SCALE GENOMIC DNA]</scope>
    <source>
        <strain evidence="1 2">NEAU-GS84</strain>
    </source>
</reference>
<comment type="caution">
    <text evidence="1">The sequence shown here is derived from an EMBL/GenBank/DDBJ whole genome shotgun (WGS) entry which is preliminary data.</text>
</comment>
<dbReference type="InterPro" id="IPR007061">
    <property type="entry name" value="MST-like"/>
</dbReference>
<evidence type="ECO:0000313" key="1">
    <source>
        <dbReference type="EMBL" id="NAS22012.1"/>
    </source>
</evidence>
<keyword evidence="2" id="KW-1185">Reference proteome</keyword>
<sequence>MVRFWPSYRTESGRYWRQAGSMSERDDLIATLTKHRGFLRHTTQGLTDEQLGLRTTASELCLGGLVKHVTSAERNWAEFIVQGPPAMGDFTAMTEEDWQRRADEFRMLPGDTLAGILAEYEKVAGATDELVRNLPSLDATQPLPKAPWNTEESWTARRVLLHVIAETAQHAGHADIIRESLDGQKTMG</sequence>
<proteinExistence type="predicted"/>
<dbReference type="InterPro" id="IPR034660">
    <property type="entry name" value="DinB/YfiT-like"/>
</dbReference>
<dbReference type="SUPFAM" id="SSF109854">
    <property type="entry name" value="DinB/YfiT-like putative metalloenzymes"/>
    <property type="match status" value="1"/>
</dbReference>
<dbReference type="Proteomes" id="UP000479526">
    <property type="component" value="Unassembled WGS sequence"/>
</dbReference>
<organism evidence="1 2">
    <name type="scientific">Herbidospora solisilvae</name>
    <dbReference type="NCBI Taxonomy" id="2696284"/>
    <lineage>
        <taxon>Bacteria</taxon>
        <taxon>Bacillati</taxon>
        <taxon>Actinomycetota</taxon>
        <taxon>Actinomycetes</taxon>
        <taxon>Streptosporangiales</taxon>
        <taxon>Streptosporangiaceae</taxon>
        <taxon>Herbidospora</taxon>
    </lineage>
</organism>
<protein>
    <submittedName>
        <fullName evidence="1">DUF664 domain-containing protein</fullName>
    </submittedName>
</protein>
<evidence type="ECO:0000313" key="2">
    <source>
        <dbReference type="Proteomes" id="UP000479526"/>
    </source>
</evidence>
<dbReference type="Gene3D" id="1.20.120.450">
    <property type="entry name" value="dinb family like domain"/>
    <property type="match status" value="1"/>
</dbReference>
<accession>A0A7C9NGQ6</accession>
<dbReference type="EMBL" id="WXEW01000003">
    <property type="protein sequence ID" value="NAS22012.1"/>
    <property type="molecule type" value="Genomic_DNA"/>
</dbReference>
<gene>
    <name evidence="1" type="ORF">GT755_09980</name>
</gene>
<name>A0A7C9NGQ6_9ACTN</name>